<accession>A0A2M9ZI00</accession>
<keyword evidence="4" id="KW-1185">Reference proteome</keyword>
<dbReference type="PROSITE" id="PS50005">
    <property type="entry name" value="TPR"/>
    <property type="match status" value="1"/>
</dbReference>
<dbReference type="Pfam" id="PF00515">
    <property type="entry name" value="TPR_1"/>
    <property type="match status" value="1"/>
</dbReference>
<dbReference type="SMART" id="SM00028">
    <property type="entry name" value="TPR"/>
    <property type="match status" value="3"/>
</dbReference>
<dbReference type="Proteomes" id="UP000231990">
    <property type="component" value="Unassembled WGS sequence"/>
</dbReference>
<evidence type="ECO:0000313" key="2">
    <source>
        <dbReference type="EMBL" id="PJZ68033.1"/>
    </source>
</evidence>
<dbReference type="RefSeq" id="WP_100715550.1">
    <property type="nucleotide sequence ID" value="NZ_NPDY01000040.1"/>
</dbReference>
<dbReference type="AlphaFoldDB" id="A0A2M9ZI00"/>
<evidence type="ECO:0000256" key="1">
    <source>
        <dbReference type="PROSITE-ProRule" id="PRU00339"/>
    </source>
</evidence>
<dbReference type="EMBL" id="NPDY01000040">
    <property type="protein sequence ID" value="PJZ68033.1"/>
    <property type="molecule type" value="Genomic_DNA"/>
</dbReference>
<reference evidence="4 5" key="1">
    <citation type="submission" date="2017-07" db="EMBL/GenBank/DDBJ databases">
        <title>Leptospira spp. isolated from tropical soils.</title>
        <authorList>
            <person name="Thibeaux R."/>
            <person name="Iraola G."/>
            <person name="Ferres I."/>
            <person name="Bierque E."/>
            <person name="Girault D."/>
            <person name="Soupe-Gilbert M.-E."/>
            <person name="Picardeau M."/>
            <person name="Goarant C."/>
        </authorList>
    </citation>
    <scope>NUCLEOTIDE SEQUENCE [LARGE SCALE GENOMIC DNA]</scope>
    <source>
        <strain evidence="3 5">FH1-B-B1</strain>
        <strain evidence="2 4">FH1-B-C1</strain>
    </source>
</reference>
<dbReference type="InterPro" id="IPR044650">
    <property type="entry name" value="SRFR1-like"/>
</dbReference>
<dbReference type="EMBL" id="NPDZ01000024">
    <property type="protein sequence ID" value="PJZ71687.1"/>
    <property type="molecule type" value="Genomic_DNA"/>
</dbReference>
<dbReference type="Gene3D" id="1.25.40.10">
    <property type="entry name" value="Tetratricopeptide repeat domain"/>
    <property type="match status" value="1"/>
</dbReference>
<sequence length="203" mass="22844">MDPKLETALNFLKRGDFETAKSVLKSWVESSPNNSLAKFHYGMCLSQIGDLIEAEVQLHECVVLNESMVQAWIGLGVLYARKKDKAKAEFHFSKALELDETDVNAKRNLASIYTGSQKYDKALNLYSTLPESALADPMTLYALGICYLYTENLQKAGEIFKKLEAIGIPESIKKEFSGLKDLLEEKRIESKGIWTFLEDSGFD</sequence>
<dbReference type="PANTHER" id="PTHR44749:SF1">
    <property type="entry name" value="TETRATRICOPEPTIDE-LIKE HELICAL DOMAIN-CONTAINING PROTEIN"/>
    <property type="match status" value="1"/>
</dbReference>
<evidence type="ECO:0000313" key="3">
    <source>
        <dbReference type="EMBL" id="PJZ71687.1"/>
    </source>
</evidence>
<evidence type="ECO:0000313" key="5">
    <source>
        <dbReference type="Proteomes" id="UP000231990"/>
    </source>
</evidence>
<proteinExistence type="predicted"/>
<evidence type="ECO:0000313" key="4">
    <source>
        <dbReference type="Proteomes" id="UP000231962"/>
    </source>
</evidence>
<dbReference type="OrthoDB" id="339998at2"/>
<feature type="repeat" description="TPR" evidence="1">
    <location>
        <begin position="69"/>
        <end position="102"/>
    </location>
</feature>
<comment type="caution">
    <text evidence="3">The sequence shown here is derived from an EMBL/GenBank/DDBJ whole genome shotgun (WGS) entry which is preliminary data.</text>
</comment>
<dbReference type="Proteomes" id="UP000231962">
    <property type="component" value="Unassembled WGS sequence"/>
</dbReference>
<dbReference type="SUPFAM" id="SSF48452">
    <property type="entry name" value="TPR-like"/>
    <property type="match status" value="1"/>
</dbReference>
<dbReference type="GO" id="GO:0045892">
    <property type="term" value="P:negative regulation of DNA-templated transcription"/>
    <property type="evidence" value="ECO:0007669"/>
    <property type="project" value="InterPro"/>
</dbReference>
<organism evidence="3 5">
    <name type="scientific">Leptospira perolatii</name>
    <dbReference type="NCBI Taxonomy" id="2023191"/>
    <lineage>
        <taxon>Bacteria</taxon>
        <taxon>Pseudomonadati</taxon>
        <taxon>Spirochaetota</taxon>
        <taxon>Spirochaetia</taxon>
        <taxon>Leptospirales</taxon>
        <taxon>Leptospiraceae</taxon>
        <taxon>Leptospira</taxon>
    </lineage>
</organism>
<keyword evidence="1" id="KW-0802">TPR repeat</keyword>
<dbReference type="InterPro" id="IPR011990">
    <property type="entry name" value="TPR-like_helical_dom_sf"/>
</dbReference>
<dbReference type="PANTHER" id="PTHR44749">
    <property type="entry name" value="SUPPRESSOR OF RPS4-RLD 1"/>
    <property type="match status" value="1"/>
</dbReference>
<dbReference type="InterPro" id="IPR019734">
    <property type="entry name" value="TPR_rpt"/>
</dbReference>
<protein>
    <submittedName>
        <fullName evidence="3">Anaphase-promoting protein</fullName>
    </submittedName>
</protein>
<gene>
    <name evidence="2" type="ORF">CH360_18325</name>
    <name evidence="3" type="ORF">CH373_18165</name>
</gene>
<name>A0A2M9ZI00_9LEPT</name>